<evidence type="ECO:0000256" key="2">
    <source>
        <dbReference type="SAM" id="Phobius"/>
    </source>
</evidence>
<organism evidence="3 4">
    <name type="scientific">Chloroflexus aggregans</name>
    <dbReference type="NCBI Taxonomy" id="152260"/>
    <lineage>
        <taxon>Bacteria</taxon>
        <taxon>Bacillati</taxon>
        <taxon>Chloroflexota</taxon>
        <taxon>Chloroflexia</taxon>
        <taxon>Chloroflexales</taxon>
        <taxon>Chloroflexineae</taxon>
        <taxon>Chloroflexaceae</taxon>
        <taxon>Chloroflexus</taxon>
    </lineage>
</organism>
<keyword evidence="2" id="KW-0812">Transmembrane</keyword>
<keyword evidence="2" id="KW-1133">Transmembrane helix</keyword>
<gene>
    <name evidence="3" type="ORF">C0184_06230</name>
</gene>
<dbReference type="Proteomes" id="UP000243376">
    <property type="component" value="Unassembled WGS sequence"/>
</dbReference>
<reference evidence="3 4" key="1">
    <citation type="submission" date="2018-01" db="EMBL/GenBank/DDBJ databases">
        <title>Metagenomic assembled genomes from two thermal pools in the Uzon Caldera, Kamchatka, Russia.</title>
        <authorList>
            <person name="Wilkins L."/>
            <person name="Ettinger C."/>
        </authorList>
    </citation>
    <scope>NUCLEOTIDE SEQUENCE [LARGE SCALE GENOMIC DNA]</scope>
    <source>
        <strain evidence="3">ZAV-02</strain>
    </source>
</reference>
<comment type="caution">
    <text evidence="3">The sequence shown here is derived from an EMBL/GenBank/DDBJ whole genome shotgun (WGS) entry which is preliminary data.</text>
</comment>
<keyword evidence="2" id="KW-0472">Membrane</keyword>
<evidence type="ECO:0000313" key="4">
    <source>
        <dbReference type="Proteomes" id="UP000243376"/>
    </source>
</evidence>
<dbReference type="AlphaFoldDB" id="A0A2J6X7A5"/>
<dbReference type="EMBL" id="PNIQ01000408">
    <property type="protein sequence ID" value="PMP82879.1"/>
    <property type="molecule type" value="Genomic_DNA"/>
</dbReference>
<proteinExistence type="predicted"/>
<evidence type="ECO:0000313" key="3">
    <source>
        <dbReference type="EMBL" id="PMP82879.1"/>
    </source>
</evidence>
<name>A0A2J6X7A5_9CHLR</name>
<feature type="transmembrane region" description="Helical" evidence="2">
    <location>
        <begin position="63"/>
        <end position="86"/>
    </location>
</feature>
<evidence type="ECO:0000256" key="1">
    <source>
        <dbReference type="SAM" id="MobiDB-lite"/>
    </source>
</evidence>
<accession>A0A2J6X7A5</accession>
<feature type="region of interest" description="Disordered" evidence="1">
    <location>
        <begin position="22"/>
        <end position="51"/>
    </location>
</feature>
<sequence>MGIRYVKSMLLLRRYTDAKRAKAQRMVNAKTQRTQRRKGRKDAKTQRAQRGLGEELLEATREYYCTFVPFAIFCGYFYVFSAFSVAQVLPPPLTPPPAGEKHLTPPSSGGG</sequence>
<protein>
    <submittedName>
        <fullName evidence="3">Uncharacterized protein</fullName>
    </submittedName>
</protein>